<keyword evidence="4" id="KW-1185">Reference proteome</keyword>
<dbReference type="RefSeq" id="WP_169944082.1">
    <property type="nucleotide sequence ID" value="NZ_CP053015.1"/>
</dbReference>
<feature type="transmembrane region" description="Helical" evidence="2">
    <location>
        <begin position="151"/>
        <end position="170"/>
    </location>
</feature>
<accession>A0A6M4ATR4</accession>
<keyword evidence="2" id="KW-0472">Membrane</keyword>
<reference evidence="3 4" key="1">
    <citation type="submission" date="2020-01" db="EMBL/GenBank/DDBJ databases">
        <title>Sphingomonas sp. strain CSW-10.</title>
        <authorList>
            <person name="Chen W.-M."/>
        </authorList>
    </citation>
    <scope>NUCLEOTIDE SEQUENCE [LARGE SCALE GENOMIC DNA]</scope>
    <source>
        <strain evidence="3 4">CSW-10</strain>
    </source>
</reference>
<dbReference type="Proteomes" id="UP000503018">
    <property type="component" value="Chromosome"/>
</dbReference>
<keyword evidence="2" id="KW-0812">Transmembrane</keyword>
<dbReference type="AlphaFoldDB" id="A0A6M4ATR4"/>
<evidence type="ECO:0000313" key="3">
    <source>
        <dbReference type="EMBL" id="QJQ31722.1"/>
    </source>
</evidence>
<gene>
    <name evidence="3" type="ORF">GV829_04090</name>
</gene>
<evidence type="ECO:0000256" key="1">
    <source>
        <dbReference type="SAM" id="MobiDB-lite"/>
    </source>
</evidence>
<sequence length="188" mass="19832">MTPLPPSRYRIEERGRRLIVIDQWAGNVELTGTMPARADVVRPGKAASVAPGALSAKAASHQAAARASARPTAASASSSPRMAGAAGSGEGANALTKAFFRLQPDGRGGASLTTHRLYDPRGPRLIVLTAPHLARLNGLAIVLAFSLVMALGVGLIIGWPVLLVLGFILFRLNNSIRDRIGQWLDKLE</sequence>
<name>A0A6M4ATR4_9SPHN</name>
<organism evidence="3 4">
    <name type="scientific">Sphingomonas lacunae</name>
    <dbReference type="NCBI Taxonomy" id="2698828"/>
    <lineage>
        <taxon>Bacteria</taxon>
        <taxon>Pseudomonadati</taxon>
        <taxon>Pseudomonadota</taxon>
        <taxon>Alphaproteobacteria</taxon>
        <taxon>Sphingomonadales</taxon>
        <taxon>Sphingomonadaceae</taxon>
        <taxon>Sphingomonas</taxon>
    </lineage>
</organism>
<feature type="region of interest" description="Disordered" evidence="1">
    <location>
        <begin position="65"/>
        <end position="89"/>
    </location>
</feature>
<keyword evidence="2" id="KW-1133">Transmembrane helix</keyword>
<evidence type="ECO:0000256" key="2">
    <source>
        <dbReference type="SAM" id="Phobius"/>
    </source>
</evidence>
<protein>
    <submittedName>
        <fullName evidence="3">Uncharacterized protein</fullName>
    </submittedName>
</protein>
<proteinExistence type="predicted"/>
<evidence type="ECO:0000313" key="4">
    <source>
        <dbReference type="Proteomes" id="UP000503018"/>
    </source>
</evidence>
<feature type="compositionally biased region" description="Low complexity" evidence="1">
    <location>
        <begin position="65"/>
        <end position="85"/>
    </location>
</feature>
<dbReference type="KEGG" id="slan:GV829_04090"/>
<dbReference type="EMBL" id="CP053015">
    <property type="protein sequence ID" value="QJQ31722.1"/>
    <property type="molecule type" value="Genomic_DNA"/>
</dbReference>